<name>A0A3N4NVM0_9FLAO</name>
<protein>
    <submittedName>
        <fullName evidence="2">Uncharacterized protein</fullName>
    </submittedName>
</protein>
<feature type="coiled-coil region" evidence="1">
    <location>
        <begin position="53"/>
        <end position="127"/>
    </location>
</feature>
<dbReference type="EMBL" id="RPFJ01000006">
    <property type="protein sequence ID" value="RPD98747.1"/>
    <property type="molecule type" value="Genomic_DNA"/>
</dbReference>
<accession>A0A3N4NVM0</accession>
<evidence type="ECO:0000313" key="3">
    <source>
        <dbReference type="Proteomes" id="UP000270856"/>
    </source>
</evidence>
<evidence type="ECO:0000256" key="1">
    <source>
        <dbReference type="SAM" id="Coils"/>
    </source>
</evidence>
<gene>
    <name evidence="2" type="ORF">EGM88_06035</name>
</gene>
<dbReference type="Proteomes" id="UP000270856">
    <property type="component" value="Unassembled WGS sequence"/>
</dbReference>
<keyword evidence="1" id="KW-0175">Coiled coil</keyword>
<evidence type="ECO:0000313" key="2">
    <source>
        <dbReference type="EMBL" id="RPD98747.1"/>
    </source>
</evidence>
<reference evidence="2 3" key="1">
    <citation type="submission" date="2018-11" db="EMBL/GenBank/DDBJ databases">
        <title>Aureibaculum marinum gen. nov., sp. nov., a member of the family Flavobacteriaceae isolated from the Bohai Sea.</title>
        <authorList>
            <person name="Ji X."/>
        </authorList>
    </citation>
    <scope>NUCLEOTIDE SEQUENCE [LARGE SCALE GENOMIC DNA]</scope>
    <source>
        <strain evidence="2 3">BH-SD17</strain>
    </source>
</reference>
<comment type="caution">
    <text evidence="2">The sequence shown here is derived from an EMBL/GenBank/DDBJ whole genome shotgun (WGS) entry which is preliminary data.</text>
</comment>
<proteinExistence type="predicted"/>
<dbReference type="AlphaFoldDB" id="A0A3N4NVM0"/>
<sequence length="139" mass="16800">MIKQVKYKAFSNDKSVDELHYNTEQWTSELEFVIFELPFLKRLVKYYPYMNSIPNLFENIQSFTKKLDEFENEQPKLIKEIRNHNNQLEGKLECNDLSCDAFYLNEYNQLAENIFNYLQEYKNLKIDIYKFMHGVIANS</sequence>
<dbReference type="OrthoDB" id="1442351at2"/>
<keyword evidence="3" id="KW-1185">Reference proteome</keyword>
<dbReference type="RefSeq" id="WP_123897061.1">
    <property type="nucleotide sequence ID" value="NZ_RPFJ01000006.1"/>
</dbReference>
<organism evidence="2 3">
    <name type="scientific">Aureibaculum marinum</name>
    <dbReference type="NCBI Taxonomy" id="2487930"/>
    <lineage>
        <taxon>Bacteria</taxon>
        <taxon>Pseudomonadati</taxon>
        <taxon>Bacteroidota</taxon>
        <taxon>Flavobacteriia</taxon>
        <taxon>Flavobacteriales</taxon>
        <taxon>Flavobacteriaceae</taxon>
        <taxon>Aureibaculum</taxon>
    </lineage>
</organism>